<dbReference type="GO" id="GO:0005783">
    <property type="term" value="C:endoplasmic reticulum"/>
    <property type="evidence" value="ECO:0007669"/>
    <property type="project" value="TreeGrafter"/>
</dbReference>
<evidence type="ECO:0000256" key="4">
    <source>
        <dbReference type="ARBA" id="ARBA00022692"/>
    </source>
</evidence>
<evidence type="ECO:0000256" key="5">
    <source>
        <dbReference type="ARBA" id="ARBA00022723"/>
    </source>
</evidence>
<accession>A0A8J2S5Y6</accession>
<keyword evidence="7" id="KW-1133">Transmembrane helix</keyword>
<keyword evidence="4" id="KW-0812">Transmembrane</keyword>
<dbReference type="OrthoDB" id="10259408at2759"/>
<keyword evidence="10" id="KW-0472">Membrane</keyword>
<dbReference type="EMBL" id="CAKKNE010000001">
    <property type="protein sequence ID" value="CAH0365963.1"/>
    <property type="molecule type" value="Genomic_DNA"/>
</dbReference>
<dbReference type="Pfam" id="PF01549">
    <property type="entry name" value="ShK"/>
    <property type="match status" value="2"/>
</dbReference>
<feature type="signal peptide" evidence="11">
    <location>
        <begin position="1"/>
        <end position="24"/>
    </location>
</feature>
<keyword evidence="5" id="KW-0479">Metal-binding</keyword>
<evidence type="ECO:0000256" key="9">
    <source>
        <dbReference type="ARBA" id="ARBA00023004"/>
    </source>
</evidence>
<evidence type="ECO:0000256" key="1">
    <source>
        <dbReference type="ARBA" id="ARBA00001961"/>
    </source>
</evidence>
<keyword evidence="8" id="KW-0560">Oxidoreductase</keyword>
<dbReference type="PROSITE" id="PS51670">
    <property type="entry name" value="SHKT"/>
    <property type="match status" value="2"/>
</dbReference>
<sequence>MLRIAREPLRAALVLATLAAASDGHDCVDTHNQCLEWGWKGECERNAPYMAKSCPLTCSQCSRNATLEVGVDGTAVMEAMDDLHGDVPDPQRKWTSLIRNPLAAMERTESDGVSVDLYHSASVGPVDVYWLSDGSTRDEGAVGSLMFRLNAGESRRVGTFLGHVFRLADTSGKTLASFRVMPHRPTFHLTDEGIEAYNDEEMCRDSDPSCPDRAGRNDCVNAPGWMVMKCSRSCEACHLRDPQVRCRRDLLNVKQTPALTPGGVEAFFQSLLSSQEYNVTIHSRPGGDPDLTKDVADGPWVATLANFVTEEDGRNILATVSSQFARSTDQGSVDKYGEQSKIVSKSRTSENAWCTGHCESHPSTVEVMSRIEKVTGIPTENYESFQVLRYQLGQEYRAHHDMSRTDNRLACGPRVYTFFLYLSDVEEGGETEFPLIKRPSGTTIKVKPTRGTALVWPSVKNDDPTAQDPRTRHAALPVIKGTKFAANAWIHQFDYTEPNIWGCTGAFD</sequence>
<feature type="domain" description="ShKT" evidence="13">
    <location>
        <begin position="27"/>
        <end position="61"/>
    </location>
</feature>
<organism evidence="14 15">
    <name type="scientific">Pelagomonas calceolata</name>
    <dbReference type="NCBI Taxonomy" id="35677"/>
    <lineage>
        <taxon>Eukaryota</taxon>
        <taxon>Sar</taxon>
        <taxon>Stramenopiles</taxon>
        <taxon>Ochrophyta</taxon>
        <taxon>Pelagophyceae</taxon>
        <taxon>Pelagomonadales</taxon>
        <taxon>Pelagomonadaceae</taxon>
        <taxon>Pelagomonas</taxon>
    </lineage>
</organism>
<evidence type="ECO:0000256" key="10">
    <source>
        <dbReference type="ARBA" id="ARBA00023136"/>
    </source>
</evidence>
<protein>
    <recommendedName>
        <fullName evidence="16">Procollagen-proline 4-dioxygenase</fullName>
    </recommendedName>
</protein>
<dbReference type="GO" id="GO:0005506">
    <property type="term" value="F:iron ion binding"/>
    <property type="evidence" value="ECO:0007669"/>
    <property type="project" value="InterPro"/>
</dbReference>
<dbReference type="SMART" id="SM00254">
    <property type="entry name" value="ShKT"/>
    <property type="match status" value="2"/>
</dbReference>
<dbReference type="AlphaFoldDB" id="A0A8J2S5Y6"/>
<evidence type="ECO:0000256" key="7">
    <source>
        <dbReference type="ARBA" id="ARBA00022989"/>
    </source>
</evidence>
<feature type="chain" id="PRO_5035202858" description="Procollagen-proline 4-dioxygenase" evidence="11">
    <location>
        <begin position="25"/>
        <end position="508"/>
    </location>
</feature>
<evidence type="ECO:0008006" key="16">
    <source>
        <dbReference type="Google" id="ProtNLM"/>
    </source>
</evidence>
<dbReference type="InterPro" id="IPR006620">
    <property type="entry name" value="Pro_4_hyd_alph"/>
</dbReference>
<dbReference type="Gene3D" id="2.60.120.620">
    <property type="entry name" value="q2cbj1_9rhob like domain"/>
    <property type="match status" value="1"/>
</dbReference>
<proteinExistence type="predicted"/>
<evidence type="ECO:0000256" key="3">
    <source>
        <dbReference type="ARBA" id="ARBA00004308"/>
    </source>
</evidence>
<dbReference type="InterPro" id="IPR003582">
    <property type="entry name" value="ShKT_dom"/>
</dbReference>
<keyword evidence="6" id="KW-0223">Dioxygenase</keyword>
<feature type="domain" description="ShKT" evidence="13">
    <location>
        <begin position="203"/>
        <end position="237"/>
    </location>
</feature>
<comment type="cofactor">
    <cofactor evidence="1">
        <name>L-ascorbate</name>
        <dbReference type="ChEBI" id="CHEBI:38290"/>
    </cofactor>
</comment>
<keyword evidence="9" id="KW-0408">Iron</keyword>
<evidence type="ECO:0000259" key="13">
    <source>
        <dbReference type="PROSITE" id="PS51670"/>
    </source>
</evidence>
<dbReference type="Proteomes" id="UP000789595">
    <property type="component" value="Unassembled WGS sequence"/>
</dbReference>
<dbReference type="PROSITE" id="PS51471">
    <property type="entry name" value="FE2OG_OXY"/>
    <property type="match status" value="1"/>
</dbReference>
<evidence type="ECO:0000256" key="8">
    <source>
        <dbReference type="ARBA" id="ARBA00023002"/>
    </source>
</evidence>
<dbReference type="InterPro" id="IPR044862">
    <property type="entry name" value="Pro_4_hyd_alph_FE2OG_OXY"/>
</dbReference>
<keyword evidence="11" id="KW-0732">Signal</keyword>
<evidence type="ECO:0000256" key="6">
    <source>
        <dbReference type="ARBA" id="ARBA00022964"/>
    </source>
</evidence>
<dbReference type="GO" id="GO:0004656">
    <property type="term" value="F:procollagen-proline 4-dioxygenase activity"/>
    <property type="evidence" value="ECO:0007669"/>
    <property type="project" value="TreeGrafter"/>
</dbReference>
<keyword evidence="15" id="KW-1185">Reference proteome</keyword>
<evidence type="ECO:0000313" key="14">
    <source>
        <dbReference type="EMBL" id="CAH0365963.1"/>
    </source>
</evidence>
<dbReference type="PANTHER" id="PTHR10869:SF233">
    <property type="entry name" value="FE2OG DIOXYGENASE DOMAIN-CONTAINING PROTEIN"/>
    <property type="match status" value="1"/>
</dbReference>
<dbReference type="Pfam" id="PF13640">
    <property type="entry name" value="2OG-FeII_Oxy_3"/>
    <property type="match status" value="1"/>
</dbReference>
<dbReference type="SMART" id="SM00702">
    <property type="entry name" value="P4Hc"/>
    <property type="match status" value="1"/>
</dbReference>
<comment type="subcellular location">
    <subcellularLocation>
        <location evidence="3">Endomembrane system</location>
    </subcellularLocation>
    <subcellularLocation>
        <location evidence="2">Membrane</location>
        <topology evidence="2">Single-pass membrane protein</topology>
    </subcellularLocation>
</comment>
<evidence type="ECO:0000259" key="12">
    <source>
        <dbReference type="PROSITE" id="PS51471"/>
    </source>
</evidence>
<dbReference type="InterPro" id="IPR005123">
    <property type="entry name" value="Oxoglu/Fe-dep_dioxygenase_dom"/>
</dbReference>
<evidence type="ECO:0000256" key="2">
    <source>
        <dbReference type="ARBA" id="ARBA00004167"/>
    </source>
</evidence>
<dbReference type="GO" id="GO:0031418">
    <property type="term" value="F:L-ascorbic acid binding"/>
    <property type="evidence" value="ECO:0007669"/>
    <property type="project" value="InterPro"/>
</dbReference>
<dbReference type="InterPro" id="IPR045054">
    <property type="entry name" value="P4HA-like"/>
</dbReference>
<gene>
    <name evidence="14" type="ORF">PECAL_1P24280</name>
</gene>
<reference evidence="14" key="1">
    <citation type="submission" date="2021-11" db="EMBL/GenBank/DDBJ databases">
        <authorList>
            <consortium name="Genoscope - CEA"/>
            <person name="William W."/>
        </authorList>
    </citation>
    <scope>NUCLEOTIDE SEQUENCE</scope>
</reference>
<dbReference type="GO" id="GO:0016020">
    <property type="term" value="C:membrane"/>
    <property type="evidence" value="ECO:0007669"/>
    <property type="project" value="UniProtKB-SubCell"/>
</dbReference>
<name>A0A8J2S5Y6_9STRA</name>
<comment type="caution">
    <text evidence="14">The sequence shown here is derived from an EMBL/GenBank/DDBJ whole genome shotgun (WGS) entry which is preliminary data.</text>
</comment>
<evidence type="ECO:0000256" key="11">
    <source>
        <dbReference type="SAM" id="SignalP"/>
    </source>
</evidence>
<evidence type="ECO:0000313" key="15">
    <source>
        <dbReference type="Proteomes" id="UP000789595"/>
    </source>
</evidence>
<dbReference type="PANTHER" id="PTHR10869">
    <property type="entry name" value="PROLYL 4-HYDROXYLASE ALPHA SUBUNIT"/>
    <property type="match status" value="1"/>
</dbReference>
<feature type="domain" description="Fe2OG dioxygenase" evidence="12">
    <location>
        <begin position="381"/>
        <end position="492"/>
    </location>
</feature>